<protein>
    <recommendedName>
        <fullName evidence="7">FAD-binding domain-containing protein</fullName>
    </recommendedName>
</protein>
<keyword evidence="4" id="KW-0521">NADP</keyword>
<dbReference type="PRINTS" id="PR00420">
    <property type="entry name" value="RNGMNOXGNASE"/>
</dbReference>
<comment type="cofactor">
    <cofactor evidence="1">
        <name>FAD</name>
        <dbReference type="ChEBI" id="CHEBI:57692"/>
    </cofactor>
</comment>
<dbReference type="InterPro" id="IPR002938">
    <property type="entry name" value="FAD-bd"/>
</dbReference>
<dbReference type="PANTHER" id="PTHR46028">
    <property type="entry name" value="KYNURENINE 3-MONOOXYGENASE"/>
    <property type="match status" value="1"/>
</dbReference>
<feature type="domain" description="FAD-binding" evidence="7">
    <location>
        <begin position="250"/>
        <end position="291"/>
    </location>
</feature>
<dbReference type="GO" id="GO:0070189">
    <property type="term" value="P:kynurenine metabolic process"/>
    <property type="evidence" value="ECO:0007669"/>
    <property type="project" value="TreeGrafter"/>
</dbReference>
<dbReference type="GO" id="GO:0004502">
    <property type="term" value="F:kynurenine 3-monooxygenase activity"/>
    <property type="evidence" value="ECO:0007669"/>
    <property type="project" value="TreeGrafter"/>
</dbReference>
<accession>A0AAW1PRB6</accession>
<evidence type="ECO:0000256" key="3">
    <source>
        <dbReference type="ARBA" id="ARBA00022827"/>
    </source>
</evidence>
<dbReference type="Pfam" id="PF01494">
    <property type="entry name" value="FAD_binding_3"/>
    <property type="match status" value="1"/>
</dbReference>
<keyword evidence="6" id="KW-0503">Monooxygenase</keyword>
<comment type="caution">
    <text evidence="8">The sequence shown here is derived from an EMBL/GenBank/DDBJ whole genome shotgun (WGS) entry which is preliminary data.</text>
</comment>
<evidence type="ECO:0000313" key="8">
    <source>
        <dbReference type="EMBL" id="KAK9811322.1"/>
    </source>
</evidence>
<dbReference type="EMBL" id="JALJOR010000009">
    <property type="protein sequence ID" value="KAK9811322.1"/>
    <property type="molecule type" value="Genomic_DNA"/>
</dbReference>
<dbReference type="AlphaFoldDB" id="A0AAW1PRB6"/>
<dbReference type="InterPro" id="IPR036188">
    <property type="entry name" value="FAD/NAD-bd_sf"/>
</dbReference>
<proteinExistence type="predicted"/>
<keyword evidence="9" id="KW-1185">Reference proteome</keyword>
<dbReference type="SUPFAM" id="SSF51905">
    <property type="entry name" value="FAD/NAD(P)-binding domain"/>
    <property type="match status" value="1"/>
</dbReference>
<evidence type="ECO:0000256" key="2">
    <source>
        <dbReference type="ARBA" id="ARBA00022630"/>
    </source>
</evidence>
<keyword evidence="5" id="KW-0560">Oxidoreductase</keyword>
<keyword evidence="3" id="KW-0274">FAD</keyword>
<evidence type="ECO:0000256" key="1">
    <source>
        <dbReference type="ARBA" id="ARBA00001974"/>
    </source>
</evidence>
<organism evidence="8 9">
    <name type="scientific">[Myrmecia] bisecta</name>
    <dbReference type="NCBI Taxonomy" id="41462"/>
    <lineage>
        <taxon>Eukaryota</taxon>
        <taxon>Viridiplantae</taxon>
        <taxon>Chlorophyta</taxon>
        <taxon>core chlorophytes</taxon>
        <taxon>Trebouxiophyceae</taxon>
        <taxon>Trebouxiales</taxon>
        <taxon>Trebouxiaceae</taxon>
        <taxon>Myrmecia</taxon>
    </lineage>
</organism>
<dbReference type="Gene3D" id="3.50.50.60">
    <property type="entry name" value="FAD/NAD(P)-binding domain"/>
    <property type="match status" value="1"/>
</dbReference>
<dbReference type="GO" id="GO:0071949">
    <property type="term" value="F:FAD binding"/>
    <property type="evidence" value="ECO:0007669"/>
    <property type="project" value="InterPro"/>
</dbReference>
<evidence type="ECO:0000313" key="9">
    <source>
        <dbReference type="Proteomes" id="UP001489004"/>
    </source>
</evidence>
<evidence type="ECO:0000256" key="5">
    <source>
        <dbReference type="ARBA" id="ARBA00023002"/>
    </source>
</evidence>
<evidence type="ECO:0000256" key="4">
    <source>
        <dbReference type="ARBA" id="ARBA00022857"/>
    </source>
</evidence>
<evidence type="ECO:0000259" key="7">
    <source>
        <dbReference type="Pfam" id="PF01494"/>
    </source>
</evidence>
<reference evidence="8 9" key="1">
    <citation type="journal article" date="2024" name="Nat. Commun.">
        <title>Phylogenomics reveals the evolutionary origins of lichenization in chlorophyte algae.</title>
        <authorList>
            <person name="Puginier C."/>
            <person name="Libourel C."/>
            <person name="Otte J."/>
            <person name="Skaloud P."/>
            <person name="Haon M."/>
            <person name="Grisel S."/>
            <person name="Petersen M."/>
            <person name="Berrin J.G."/>
            <person name="Delaux P.M."/>
            <person name="Dal Grande F."/>
            <person name="Keller J."/>
        </authorList>
    </citation>
    <scope>NUCLEOTIDE SEQUENCE [LARGE SCALE GENOMIC DNA]</scope>
    <source>
        <strain evidence="8 9">SAG 2043</strain>
    </source>
</reference>
<gene>
    <name evidence="8" type="ORF">WJX72_001790</name>
</gene>
<dbReference type="PANTHER" id="PTHR46028:SF2">
    <property type="entry name" value="KYNURENINE 3-MONOOXYGENASE"/>
    <property type="match status" value="1"/>
</dbReference>
<dbReference type="Proteomes" id="UP001489004">
    <property type="component" value="Unassembled WGS sequence"/>
</dbReference>
<name>A0AAW1PRB6_9CHLO</name>
<sequence>MVLAKRGFNVQVFEKRPPVGGDQAWVNRRSYYLLLDQRVVAALRAVGCVMNKLETHFKPCTGISLYKPNIAEAARHVDFPTNRTWFVERFQLLSFLLSEMERLFGASNPIAVHYNHAVVGLDVGGKRVTFLTPSGERHVGYELLIGADGGSSRIRTAMKGQVPGFGFTVDKSYERYVSLMLDVSRYNAIKPLDLKFYPANDWANPNPKSEPAGELTVVAFPNDRTMFHFALHKDAVPRYTTKQDRVKCNQLHGPSIILVGDAGHATTEKSGQGANSAIDDAHVLLRVLTEAEDLESVPAAFTKARLADVHTLYQFNRESLHSRGRHGFWCYPFLRDTNQFVVWGSLHKALPWLVSPPALTLALEDEPVPYSACKQEMDRHLAMSAGAVAVLAAVGLRWALSCLT</sequence>
<keyword evidence="2" id="KW-0285">Flavoprotein</keyword>
<evidence type="ECO:0000256" key="6">
    <source>
        <dbReference type="ARBA" id="ARBA00023033"/>
    </source>
</evidence>